<protein>
    <recommendedName>
        <fullName evidence="10">peptidoglycan glycosyltransferase</fullName>
        <ecNumber evidence="10">2.4.99.28</ecNumber>
    </recommendedName>
</protein>
<evidence type="ECO:0000259" key="14">
    <source>
        <dbReference type="Pfam" id="PF00912"/>
    </source>
</evidence>
<keyword evidence="6" id="KW-0328">Glycosyltransferase</keyword>
<evidence type="ECO:0000256" key="3">
    <source>
        <dbReference type="ARBA" id="ARBA00007739"/>
    </source>
</evidence>
<name>A0A4R6ABG4_9RHOB</name>
<dbReference type="Proteomes" id="UP000295701">
    <property type="component" value="Unassembled WGS sequence"/>
</dbReference>
<comment type="catalytic activity">
    <reaction evidence="11">
        <text>[GlcNAc-(1-&gt;4)-Mur2Ac(oyl-L-Ala-gamma-D-Glu-L-Lys-D-Ala-D-Ala)](n)-di-trans,octa-cis-undecaprenyl diphosphate + beta-D-GlcNAc-(1-&gt;4)-Mur2Ac(oyl-L-Ala-gamma-D-Glu-L-Lys-D-Ala-D-Ala)-di-trans,octa-cis-undecaprenyl diphosphate = [GlcNAc-(1-&gt;4)-Mur2Ac(oyl-L-Ala-gamma-D-Glu-L-Lys-D-Ala-D-Ala)](n+1)-di-trans,octa-cis-undecaprenyl diphosphate + di-trans,octa-cis-undecaprenyl diphosphate + H(+)</text>
        <dbReference type="Rhea" id="RHEA:23708"/>
        <dbReference type="Rhea" id="RHEA-COMP:9602"/>
        <dbReference type="Rhea" id="RHEA-COMP:9603"/>
        <dbReference type="ChEBI" id="CHEBI:15378"/>
        <dbReference type="ChEBI" id="CHEBI:58405"/>
        <dbReference type="ChEBI" id="CHEBI:60033"/>
        <dbReference type="ChEBI" id="CHEBI:78435"/>
        <dbReference type="EC" id="2.4.99.28"/>
    </reaction>
</comment>
<dbReference type="GO" id="GO:0009252">
    <property type="term" value="P:peptidoglycan biosynthetic process"/>
    <property type="evidence" value="ECO:0007669"/>
    <property type="project" value="UniProtKB-UniPathway"/>
</dbReference>
<feature type="domain" description="Glycosyl transferase family 51" evidence="14">
    <location>
        <begin position="50"/>
        <end position="224"/>
    </location>
</feature>
<dbReference type="InterPro" id="IPR012338">
    <property type="entry name" value="Beta-lactam/transpept-like"/>
</dbReference>
<dbReference type="Pfam" id="PF06832">
    <property type="entry name" value="BiPBP_C"/>
    <property type="match status" value="1"/>
</dbReference>
<evidence type="ECO:0000256" key="7">
    <source>
        <dbReference type="ARBA" id="ARBA00022679"/>
    </source>
</evidence>
<evidence type="ECO:0000256" key="12">
    <source>
        <dbReference type="SAM" id="SignalP"/>
    </source>
</evidence>
<accession>A0A4R6ABG4</accession>
<dbReference type="AlphaFoldDB" id="A0A4R6ABG4"/>
<gene>
    <name evidence="16" type="primary">pbpC</name>
    <name evidence="16" type="ORF">E2L08_11030</name>
</gene>
<keyword evidence="8" id="KW-0378">Hydrolase</keyword>
<keyword evidence="12" id="KW-0732">Signal</keyword>
<evidence type="ECO:0000256" key="8">
    <source>
        <dbReference type="ARBA" id="ARBA00022801"/>
    </source>
</evidence>
<dbReference type="Pfam" id="PF00905">
    <property type="entry name" value="Transpeptidase"/>
    <property type="match status" value="1"/>
</dbReference>
<feature type="domain" description="Penicillin-binding C-terminal" evidence="15">
    <location>
        <begin position="576"/>
        <end position="655"/>
    </location>
</feature>
<keyword evidence="9" id="KW-0511">Multifunctional enzyme</keyword>
<dbReference type="GO" id="GO:0006508">
    <property type="term" value="P:proteolysis"/>
    <property type="evidence" value="ECO:0007669"/>
    <property type="project" value="UniProtKB-KW"/>
</dbReference>
<dbReference type="GO" id="GO:0004180">
    <property type="term" value="F:carboxypeptidase activity"/>
    <property type="evidence" value="ECO:0007669"/>
    <property type="project" value="UniProtKB-KW"/>
</dbReference>
<dbReference type="Pfam" id="PF00912">
    <property type="entry name" value="Transgly"/>
    <property type="match status" value="1"/>
</dbReference>
<dbReference type="PANTHER" id="PTHR32282">
    <property type="entry name" value="BINDING PROTEIN TRANSPEPTIDASE, PUTATIVE-RELATED"/>
    <property type="match status" value="1"/>
</dbReference>
<comment type="similarity">
    <text evidence="2">In the C-terminal section; belongs to the transpeptidase family.</text>
</comment>
<dbReference type="InterPro" id="IPR036950">
    <property type="entry name" value="PBP_transglycosylase"/>
</dbReference>
<sequence length="658" mass="68699">MRRTALLWLAAGLFAGALARDAVDDWIDATALPPLAYATSVEVTDRDGTLLRAFQVDDGRWRLRTPLETVDPAYLEMLVAWEDRRFWSHSGVDPLAVLRAAGQAAWHGRIVSGASTLTMQVARLLEDGPTGTLAGKLRQARVALALERRLDKRAILQVYVERAPMGANLEGVAAASRAWFAKPPRRLTPAEAALLVALPQAPERRRPDRFPDAARDARDRVLARAGHAPGGAVPRIMRDMPIAAAHLAERLGSGAPAGTRIVTTLDAGLQARVETLASRAADEAGRGLSIAVLVTDHATGAVLAHVGSAGLGQGRAGYVDMTRALRSPGSTLKPLVYGLAFDAGLAHPETLIRDRPTDFAGYAPENFDGAFRGTLSLREALRLSLNIPAVKLTEALGPAALMAALDRAGVEATVPGGVPGLAVALGGVGMTLEGLVQLYGGLAHGGQVVPLRVTPGAALPPRRVMASSAAWHVGDILSGDGRIAAKTGTSYGHRDAWAVGWDGAHVVGVWMGRPDGTPVPGAFGGDLALPVLHEVFARLSVQRAAFPPPPPDTLIVGRASLPAPLATFRGDAPLSAEGGPPPRIAFPPDGARVAAGGAPLAARVEDGTAPFTWLADGRPLATAAPERLAEFEGVPPGFVRLSVIDALGRQASARIRLD</sequence>
<feature type="domain" description="Penicillin-binding protein transpeptidase" evidence="13">
    <location>
        <begin position="291"/>
        <end position="502"/>
    </location>
</feature>
<evidence type="ECO:0000256" key="2">
    <source>
        <dbReference type="ARBA" id="ARBA00007090"/>
    </source>
</evidence>
<dbReference type="EMBL" id="SNAA01000011">
    <property type="protein sequence ID" value="TDL78463.1"/>
    <property type="molecule type" value="Genomic_DNA"/>
</dbReference>
<feature type="signal peptide" evidence="12">
    <location>
        <begin position="1"/>
        <end position="19"/>
    </location>
</feature>
<proteinExistence type="inferred from homology"/>
<dbReference type="GO" id="GO:0008955">
    <property type="term" value="F:peptidoglycan glycosyltransferase activity"/>
    <property type="evidence" value="ECO:0007669"/>
    <property type="project" value="UniProtKB-EC"/>
</dbReference>
<evidence type="ECO:0000256" key="4">
    <source>
        <dbReference type="ARBA" id="ARBA00022645"/>
    </source>
</evidence>
<dbReference type="Gene3D" id="1.10.3810.10">
    <property type="entry name" value="Biosynthetic peptidoglycan transglycosylase-like"/>
    <property type="match status" value="1"/>
</dbReference>
<evidence type="ECO:0000313" key="16">
    <source>
        <dbReference type="EMBL" id="TDL78463.1"/>
    </source>
</evidence>
<evidence type="ECO:0000256" key="5">
    <source>
        <dbReference type="ARBA" id="ARBA00022670"/>
    </source>
</evidence>
<dbReference type="RefSeq" id="WP_133397136.1">
    <property type="nucleotide sequence ID" value="NZ_SNAA01000011.1"/>
</dbReference>
<dbReference type="InterPro" id="IPR001460">
    <property type="entry name" value="PCN-bd_Tpept"/>
</dbReference>
<evidence type="ECO:0000259" key="13">
    <source>
        <dbReference type="Pfam" id="PF00905"/>
    </source>
</evidence>
<dbReference type="Gene3D" id="3.40.710.10">
    <property type="entry name" value="DD-peptidase/beta-lactamase superfamily"/>
    <property type="match status" value="1"/>
</dbReference>
<evidence type="ECO:0000256" key="6">
    <source>
        <dbReference type="ARBA" id="ARBA00022676"/>
    </source>
</evidence>
<dbReference type="InterPro" id="IPR011815">
    <property type="entry name" value="PBP_1c"/>
</dbReference>
<dbReference type="SUPFAM" id="SSF53955">
    <property type="entry name" value="Lysozyme-like"/>
    <property type="match status" value="1"/>
</dbReference>
<keyword evidence="4" id="KW-0121">Carboxypeptidase</keyword>
<dbReference type="GO" id="GO:0008658">
    <property type="term" value="F:penicillin binding"/>
    <property type="evidence" value="ECO:0007669"/>
    <property type="project" value="InterPro"/>
</dbReference>
<keyword evidence="17" id="KW-1185">Reference proteome</keyword>
<comment type="caution">
    <text evidence="16">The sequence shown here is derived from an EMBL/GenBank/DDBJ whole genome shotgun (WGS) entry which is preliminary data.</text>
</comment>
<comment type="similarity">
    <text evidence="3">In the N-terminal section; belongs to the glycosyltransferase 51 family.</text>
</comment>
<dbReference type="PANTHER" id="PTHR32282:SF15">
    <property type="entry name" value="PENICILLIN-BINDING PROTEIN 1C"/>
    <property type="match status" value="1"/>
</dbReference>
<dbReference type="NCBIfam" id="TIGR02073">
    <property type="entry name" value="PBP_1c"/>
    <property type="match status" value="1"/>
</dbReference>
<dbReference type="SUPFAM" id="SSF56601">
    <property type="entry name" value="beta-lactamase/transpeptidase-like"/>
    <property type="match status" value="1"/>
</dbReference>
<dbReference type="InterPro" id="IPR009647">
    <property type="entry name" value="PBP_C"/>
</dbReference>
<keyword evidence="7" id="KW-0808">Transferase</keyword>
<evidence type="ECO:0000256" key="9">
    <source>
        <dbReference type="ARBA" id="ARBA00023268"/>
    </source>
</evidence>
<evidence type="ECO:0000259" key="15">
    <source>
        <dbReference type="Pfam" id="PF06832"/>
    </source>
</evidence>
<dbReference type="UniPathway" id="UPA00219"/>
<organism evidence="16 17">
    <name type="scientific">Palleronia sediminis</name>
    <dbReference type="NCBI Taxonomy" id="2547833"/>
    <lineage>
        <taxon>Bacteria</taxon>
        <taxon>Pseudomonadati</taxon>
        <taxon>Pseudomonadota</taxon>
        <taxon>Alphaproteobacteria</taxon>
        <taxon>Rhodobacterales</taxon>
        <taxon>Roseobacteraceae</taxon>
        <taxon>Palleronia</taxon>
    </lineage>
</organism>
<dbReference type="InterPro" id="IPR023346">
    <property type="entry name" value="Lysozyme-like_dom_sf"/>
</dbReference>
<reference evidence="16 17" key="1">
    <citation type="submission" date="2019-03" db="EMBL/GenBank/DDBJ databases">
        <title>Primorskyibacter sp. SS33 isolated from sediments.</title>
        <authorList>
            <person name="Xunke S."/>
        </authorList>
    </citation>
    <scope>NUCLEOTIDE SEQUENCE [LARGE SCALE GENOMIC DNA]</scope>
    <source>
        <strain evidence="16 17">SS33</strain>
    </source>
</reference>
<dbReference type="InterPro" id="IPR001264">
    <property type="entry name" value="Glyco_trans_51"/>
</dbReference>
<comment type="pathway">
    <text evidence="1">Cell wall biogenesis; peptidoglycan biosynthesis.</text>
</comment>
<evidence type="ECO:0000256" key="1">
    <source>
        <dbReference type="ARBA" id="ARBA00004752"/>
    </source>
</evidence>
<evidence type="ECO:0000313" key="17">
    <source>
        <dbReference type="Proteomes" id="UP000295701"/>
    </source>
</evidence>
<dbReference type="GO" id="GO:0030288">
    <property type="term" value="C:outer membrane-bounded periplasmic space"/>
    <property type="evidence" value="ECO:0007669"/>
    <property type="project" value="TreeGrafter"/>
</dbReference>
<evidence type="ECO:0000256" key="11">
    <source>
        <dbReference type="ARBA" id="ARBA00049902"/>
    </source>
</evidence>
<keyword evidence="5" id="KW-0645">Protease</keyword>
<feature type="chain" id="PRO_5020835457" description="peptidoglycan glycosyltransferase" evidence="12">
    <location>
        <begin position="20"/>
        <end position="658"/>
    </location>
</feature>
<dbReference type="InterPro" id="IPR050396">
    <property type="entry name" value="Glycosyltr_51/Transpeptidase"/>
</dbReference>
<dbReference type="OrthoDB" id="9766909at2"/>
<dbReference type="EC" id="2.4.99.28" evidence="10"/>
<evidence type="ECO:0000256" key="10">
    <source>
        <dbReference type="ARBA" id="ARBA00044770"/>
    </source>
</evidence>